<dbReference type="EMBL" id="SNXO01000001">
    <property type="protein sequence ID" value="TDP60528.1"/>
    <property type="molecule type" value="Genomic_DNA"/>
</dbReference>
<feature type="transmembrane region" description="Helical" evidence="2">
    <location>
        <begin position="214"/>
        <end position="233"/>
    </location>
</feature>
<sequence length="239" mass="26726">MTDYTPYIITLMKCLGAILAGILLGNGAVYFFNKMPAKWFCDYGETPSAELRDPYTQRIKSNPWKFVFTMFFVAIGVYMVVNDWRFAIAALLAIWLMVEMSIGDIKYGIVPDQLVILLAVSALGFIAYHGSWKDCVFGALIGFGVMGFMGLLGKLMYKKDAVGGGDIKLFASLGLLTGVYGILAIFVMTTIFSAGHFIWLLLRKKAKRTDSRPMVPYATLATIIYLVFLWGRLELWLTL</sequence>
<keyword evidence="5" id="KW-1185">Reference proteome</keyword>
<dbReference type="Proteomes" id="UP000295500">
    <property type="component" value="Unassembled WGS sequence"/>
</dbReference>
<keyword evidence="2" id="KW-0472">Membrane</keyword>
<dbReference type="PANTHER" id="PTHR30487:SF0">
    <property type="entry name" value="PREPILIN LEADER PEPTIDASE_N-METHYLTRANSFERASE-RELATED"/>
    <property type="match status" value="1"/>
</dbReference>
<reference evidence="4 5" key="1">
    <citation type="submission" date="2019-03" db="EMBL/GenBank/DDBJ databases">
        <title>Genomic Encyclopedia of Type Strains, Phase IV (KMG-IV): sequencing the most valuable type-strain genomes for metagenomic binning, comparative biology and taxonomic classification.</title>
        <authorList>
            <person name="Goeker M."/>
        </authorList>
    </citation>
    <scope>NUCLEOTIDE SEQUENCE [LARGE SCALE GENOMIC DNA]</scope>
    <source>
        <strain evidence="4 5">DSM 28287</strain>
    </source>
</reference>
<dbReference type="GO" id="GO:0004190">
    <property type="term" value="F:aspartic-type endopeptidase activity"/>
    <property type="evidence" value="ECO:0007669"/>
    <property type="project" value="InterPro"/>
</dbReference>
<dbReference type="InterPro" id="IPR000045">
    <property type="entry name" value="Prepilin_IV_endopep_pep"/>
</dbReference>
<accession>A0A4R6QCZ5</accession>
<dbReference type="Gene3D" id="1.20.120.1220">
    <property type="match status" value="1"/>
</dbReference>
<proteinExistence type="inferred from homology"/>
<dbReference type="PANTHER" id="PTHR30487">
    <property type="entry name" value="TYPE 4 PREPILIN-LIKE PROTEINS LEADER PEPTIDE-PROCESSING ENZYME"/>
    <property type="match status" value="1"/>
</dbReference>
<evidence type="ECO:0000313" key="4">
    <source>
        <dbReference type="EMBL" id="TDP60528.1"/>
    </source>
</evidence>
<keyword evidence="2" id="KW-1133">Transmembrane helix</keyword>
<gene>
    <name evidence="4" type="ORF">EV211_10142</name>
</gene>
<dbReference type="InterPro" id="IPR050882">
    <property type="entry name" value="Prepilin_peptidase/N-MTase"/>
</dbReference>
<dbReference type="AlphaFoldDB" id="A0A4R6QCZ5"/>
<dbReference type="Pfam" id="PF01478">
    <property type="entry name" value="Peptidase_A24"/>
    <property type="match status" value="1"/>
</dbReference>
<feature type="transmembrane region" description="Helical" evidence="2">
    <location>
        <begin position="6"/>
        <end position="32"/>
    </location>
</feature>
<evidence type="ECO:0000259" key="3">
    <source>
        <dbReference type="Pfam" id="PF01478"/>
    </source>
</evidence>
<protein>
    <submittedName>
        <fullName evidence="4">Leader peptidase (Prepilin peptidase)/N-methyltransferase</fullName>
    </submittedName>
</protein>
<dbReference type="OrthoDB" id="1863838at2"/>
<dbReference type="GO" id="GO:0008168">
    <property type="term" value="F:methyltransferase activity"/>
    <property type="evidence" value="ECO:0007669"/>
    <property type="project" value="UniProtKB-KW"/>
</dbReference>
<evidence type="ECO:0000313" key="5">
    <source>
        <dbReference type="Proteomes" id="UP000295500"/>
    </source>
</evidence>
<feature type="domain" description="Prepilin type IV endopeptidase peptidase" evidence="3">
    <location>
        <begin position="92"/>
        <end position="195"/>
    </location>
</feature>
<organism evidence="4 5">
    <name type="scientific">Aminicella lysinilytica</name>
    <dbReference type="NCBI Taxonomy" id="433323"/>
    <lineage>
        <taxon>Bacteria</taxon>
        <taxon>Bacillati</taxon>
        <taxon>Bacillota</taxon>
        <taxon>Clostridia</taxon>
        <taxon>Peptostreptococcales</taxon>
        <taxon>Anaerovoracaceae</taxon>
        <taxon>Aminicella</taxon>
    </lineage>
</organism>
<comment type="similarity">
    <text evidence="1">Belongs to the peptidase A24 family.</text>
</comment>
<dbReference type="RefSeq" id="WP_133527416.1">
    <property type="nucleotide sequence ID" value="NZ_SNXO01000001.1"/>
</dbReference>
<feature type="transmembrane region" description="Helical" evidence="2">
    <location>
        <begin position="169"/>
        <end position="202"/>
    </location>
</feature>
<name>A0A4R6QCZ5_9FIRM</name>
<dbReference type="GO" id="GO:0032259">
    <property type="term" value="P:methylation"/>
    <property type="evidence" value="ECO:0007669"/>
    <property type="project" value="UniProtKB-KW"/>
</dbReference>
<feature type="transmembrane region" description="Helical" evidence="2">
    <location>
        <begin position="62"/>
        <end position="80"/>
    </location>
</feature>
<evidence type="ECO:0000256" key="1">
    <source>
        <dbReference type="ARBA" id="ARBA00005801"/>
    </source>
</evidence>
<comment type="caution">
    <text evidence="4">The sequence shown here is derived from an EMBL/GenBank/DDBJ whole genome shotgun (WGS) entry which is preliminary data.</text>
</comment>
<feature type="transmembrane region" description="Helical" evidence="2">
    <location>
        <begin position="114"/>
        <end position="130"/>
    </location>
</feature>
<keyword evidence="2" id="KW-0812">Transmembrane</keyword>
<dbReference type="GO" id="GO:0005886">
    <property type="term" value="C:plasma membrane"/>
    <property type="evidence" value="ECO:0007669"/>
    <property type="project" value="TreeGrafter"/>
</dbReference>
<keyword evidence="4" id="KW-0808">Transferase</keyword>
<keyword evidence="4" id="KW-0489">Methyltransferase</keyword>
<dbReference type="GO" id="GO:0006465">
    <property type="term" value="P:signal peptide processing"/>
    <property type="evidence" value="ECO:0007669"/>
    <property type="project" value="TreeGrafter"/>
</dbReference>
<evidence type="ECO:0000256" key="2">
    <source>
        <dbReference type="SAM" id="Phobius"/>
    </source>
</evidence>
<feature type="transmembrane region" description="Helical" evidence="2">
    <location>
        <begin position="136"/>
        <end position="157"/>
    </location>
</feature>